<feature type="domain" description="Jacalin-type lectin" evidence="3">
    <location>
        <begin position="5"/>
        <end position="116"/>
    </location>
</feature>
<dbReference type="Proteomes" id="UP000694864">
    <property type="component" value="Chromosome 13"/>
</dbReference>
<dbReference type="SUPFAM" id="SSF51101">
    <property type="entry name" value="Mannose-binding lectins"/>
    <property type="match status" value="1"/>
</dbReference>
<dbReference type="InterPro" id="IPR036404">
    <property type="entry name" value="Jacalin-like_lectin_dom_sf"/>
</dbReference>
<proteinExistence type="inferred from homology"/>
<reference evidence="5 6" key="3">
    <citation type="submission" date="2025-05" db="UniProtKB">
        <authorList>
            <consortium name="RefSeq"/>
        </authorList>
    </citation>
    <scope>IDENTIFICATION</scope>
    <source>
        <tissue evidence="5 6">Leaf</tissue>
    </source>
</reference>
<dbReference type="GeneID" id="104735888"/>
<evidence type="ECO:0000256" key="2">
    <source>
        <dbReference type="ARBA" id="ARBA00022734"/>
    </source>
</evidence>
<gene>
    <name evidence="5 6" type="primary">LOC104735888</name>
</gene>
<dbReference type="RefSeq" id="XP_019090279.1">
    <property type="nucleotide sequence ID" value="XM_019234734.1"/>
</dbReference>
<evidence type="ECO:0000313" key="6">
    <source>
        <dbReference type="RefSeq" id="XP_019090280.1"/>
    </source>
</evidence>
<dbReference type="Pfam" id="PF01419">
    <property type="entry name" value="Jacalin"/>
    <property type="match status" value="1"/>
</dbReference>
<evidence type="ECO:0000313" key="5">
    <source>
        <dbReference type="RefSeq" id="XP_019090279.1"/>
    </source>
</evidence>
<dbReference type="Gene3D" id="2.100.10.30">
    <property type="entry name" value="Jacalin-like lectin domain"/>
    <property type="match status" value="1"/>
</dbReference>
<reference evidence="4" key="1">
    <citation type="journal article" date="1997" name="Nucleic Acids Res.">
        <title>tRNAscan-SE: a program for improved detection of transfer RNA genes in genomic sequence.</title>
        <authorList>
            <person name="Lowe T.M."/>
            <person name="Eddy S.R."/>
        </authorList>
    </citation>
    <scope>NUCLEOTIDE SEQUENCE [LARGE SCALE GENOMIC DNA]</scope>
    <source>
        <strain evidence="4">r\DH55</strain>
    </source>
</reference>
<dbReference type="RefSeq" id="XP_019090280.1">
    <property type="nucleotide sequence ID" value="XM_019234735.1"/>
</dbReference>
<dbReference type="PANTHER" id="PTHR47293">
    <property type="entry name" value="JACALIN-RELATED LECTIN 3"/>
    <property type="match status" value="1"/>
</dbReference>
<evidence type="ECO:0000313" key="4">
    <source>
        <dbReference type="Proteomes" id="UP000694864"/>
    </source>
</evidence>
<dbReference type="InterPro" id="IPR001229">
    <property type="entry name" value="Jacalin-like_lectin_dom"/>
</dbReference>
<keyword evidence="4" id="KW-1185">Reference proteome</keyword>
<accession>A0ABM1QU41</accession>
<keyword evidence="2" id="KW-0430">Lectin</keyword>
<dbReference type="PROSITE" id="PS51752">
    <property type="entry name" value="JACALIN_LECTIN"/>
    <property type="match status" value="1"/>
</dbReference>
<sequence length="116" mass="13341">MAKLYRKVALYGGEGGREWDDDVYEGVRKVYVGQDINRITYVKFEYVKEDGQVVTSKYGKIAQQPKEFVLQYPDEHIIAVEGNYRGVAKCHGGDHKPRHSLRFCPSLKKNPTESFI</sequence>
<dbReference type="SMART" id="SM00915">
    <property type="entry name" value="Jacalin"/>
    <property type="match status" value="1"/>
</dbReference>
<protein>
    <submittedName>
        <fullName evidence="5">Jacalin-related lectin 23-like isoform X1</fullName>
    </submittedName>
    <submittedName>
        <fullName evidence="6">Jacalin-related lectin 23-like isoform X2</fullName>
    </submittedName>
</protein>
<name>A0ABM1QU41_CAMSA</name>
<evidence type="ECO:0000256" key="1">
    <source>
        <dbReference type="ARBA" id="ARBA00006568"/>
    </source>
</evidence>
<comment type="similarity">
    <text evidence="1">Belongs to the jacalin lectin family.</text>
</comment>
<reference evidence="4" key="2">
    <citation type="journal article" date="2014" name="Nat. Commun.">
        <title>The emerging biofuel crop Camelina sativa retains a highly undifferentiated hexaploid genome structure.</title>
        <authorList>
            <person name="Kagale S."/>
            <person name="Koh C."/>
            <person name="Nixon J."/>
            <person name="Bollina V."/>
            <person name="Clarke W.E."/>
            <person name="Tuteja R."/>
            <person name="Spillane C."/>
            <person name="Robinson S.J."/>
            <person name="Links M.G."/>
            <person name="Clarke C."/>
            <person name="Higgins E.E."/>
            <person name="Huebert T."/>
            <person name="Sharpe A.G."/>
            <person name="Parkin I.A."/>
        </authorList>
    </citation>
    <scope>NUCLEOTIDE SEQUENCE [LARGE SCALE GENOMIC DNA]</scope>
    <source>
        <strain evidence="4">r\DH55</strain>
    </source>
</reference>
<dbReference type="PANTHER" id="PTHR47293:SF58">
    <property type="entry name" value="JACALIN-RELATED LECTIN 22-RELATED"/>
    <property type="match status" value="1"/>
</dbReference>
<organism evidence="4 5">
    <name type="scientific">Camelina sativa</name>
    <name type="common">False flax</name>
    <name type="synonym">Myagrum sativum</name>
    <dbReference type="NCBI Taxonomy" id="90675"/>
    <lineage>
        <taxon>Eukaryota</taxon>
        <taxon>Viridiplantae</taxon>
        <taxon>Streptophyta</taxon>
        <taxon>Embryophyta</taxon>
        <taxon>Tracheophyta</taxon>
        <taxon>Spermatophyta</taxon>
        <taxon>Magnoliopsida</taxon>
        <taxon>eudicotyledons</taxon>
        <taxon>Gunneridae</taxon>
        <taxon>Pentapetalae</taxon>
        <taxon>rosids</taxon>
        <taxon>malvids</taxon>
        <taxon>Brassicales</taxon>
        <taxon>Brassicaceae</taxon>
        <taxon>Camelineae</taxon>
        <taxon>Camelina</taxon>
    </lineage>
</organism>
<evidence type="ECO:0000259" key="3">
    <source>
        <dbReference type="PROSITE" id="PS51752"/>
    </source>
</evidence>